<comment type="caution">
    <text evidence="1">The sequence shown here is derived from an EMBL/GenBank/DDBJ whole genome shotgun (WGS) entry which is preliminary data.</text>
</comment>
<sequence length="536" mass="56444">MTRATLWSRLDPSTPVDLAVIGGGATGLGVALDAALRGFSVVLLESHDFGGGTSSRSTKLLHGGVRYLAQGNVALVREALAERSNVLRIAPHLAQPLPFVMPSYRCWQTPFYGIGLKVYDALAGRAGLGPTAWLGVQGTLAALPGLRRAGLKGGVRYWDGQFDDARLALALARSIDRAGGLVLNYAAVTALSGGRSAGGDQPWTLTVQDRLGGEGGEGGPTAQIQARAVVNATGVWVDGVRGMAPQTSPQGSQALPRLVSPSQGVHVVVDRSHMPADHALLVPRTDDGRVLFAVPWMGSLILGTTDTPRQDLPREPQPFEAELDFILTEAGKVLERPLTRADIRSVWVGLRPLVAAPDAGQGTRSLSREHVIVPDANGLITVTGGKWTTYRAMAEQVLDACFAARVLPRRPGGYTATHALVGAPQPGSGQPPVSIQQAPGGHLYGSEQAQVQACPGSDRKLGLGLTEAMVRFAARSEYAIAVEDVLARRWRALFLDARQALAMAPAVAAILQDETGLDPQRAAFETLAQGYLPQGG</sequence>
<organism evidence="1 2">
    <name type="scientific">Amphibiibacter pelophylacis</name>
    <dbReference type="NCBI Taxonomy" id="1799477"/>
    <lineage>
        <taxon>Bacteria</taxon>
        <taxon>Pseudomonadati</taxon>
        <taxon>Pseudomonadota</taxon>
        <taxon>Betaproteobacteria</taxon>
        <taxon>Burkholderiales</taxon>
        <taxon>Sphaerotilaceae</taxon>
        <taxon>Amphibiibacter</taxon>
    </lineage>
</organism>
<keyword evidence="2" id="KW-1185">Reference proteome</keyword>
<gene>
    <name evidence="1" type="ORF">RV045_13320</name>
</gene>
<dbReference type="EC" id="1.-.-.-" evidence="1"/>
<dbReference type="Proteomes" id="UP001364695">
    <property type="component" value="Unassembled WGS sequence"/>
</dbReference>
<protein>
    <submittedName>
        <fullName evidence="1">Glycerol-3-phosphate dehydrogenase/oxidase</fullName>
        <ecNumber evidence="1">1.-.-.-</ecNumber>
    </submittedName>
</protein>
<name>A0ACC6P5D3_9BURK</name>
<keyword evidence="1" id="KW-0560">Oxidoreductase</keyword>
<proteinExistence type="predicted"/>
<evidence type="ECO:0000313" key="1">
    <source>
        <dbReference type="EMBL" id="MEJ7139400.1"/>
    </source>
</evidence>
<evidence type="ECO:0000313" key="2">
    <source>
        <dbReference type="Proteomes" id="UP001364695"/>
    </source>
</evidence>
<dbReference type="EMBL" id="JAWDIE010000026">
    <property type="protein sequence ID" value="MEJ7139400.1"/>
    <property type="molecule type" value="Genomic_DNA"/>
</dbReference>
<reference evidence="1" key="1">
    <citation type="submission" date="2023-10" db="EMBL/GenBank/DDBJ databases">
        <title>Amphibacter perezi, gen. nov., sp. nov. a novel taxa of the family Comamonadaceae, class Betaproteobacteria isolated from the skin microbiota of Pelophylax perezi from different populations.</title>
        <authorList>
            <person name="Costa S."/>
            <person name="Proenca D.N."/>
            <person name="Lopes I."/>
            <person name="Morais P.V."/>
        </authorList>
    </citation>
    <scope>NUCLEOTIDE SEQUENCE</scope>
    <source>
        <strain evidence="1">SL12-8</strain>
    </source>
</reference>
<accession>A0ACC6P5D3</accession>